<proteinExistence type="predicted"/>
<feature type="domain" description="PLD phosphodiesterase" evidence="1">
    <location>
        <begin position="409"/>
        <end position="436"/>
    </location>
</feature>
<name>A0ABT3SVQ3_9GAMM</name>
<evidence type="ECO:0000259" key="1">
    <source>
        <dbReference type="PROSITE" id="PS50035"/>
    </source>
</evidence>
<dbReference type="InterPro" id="IPR025202">
    <property type="entry name" value="PLD-like_dom"/>
</dbReference>
<protein>
    <submittedName>
        <fullName evidence="2">Phospholipase D family protein</fullName>
    </submittedName>
</protein>
<dbReference type="RefSeq" id="WP_279252893.1">
    <property type="nucleotide sequence ID" value="NZ_SHNP01000003.1"/>
</dbReference>
<dbReference type="SMART" id="SM00155">
    <property type="entry name" value="PLDc"/>
    <property type="match status" value="2"/>
</dbReference>
<dbReference type="CDD" id="cd09113">
    <property type="entry name" value="PLDc_ymdC_like_2"/>
    <property type="match status" value="1"/>
</dbReference>
<dbReference type="PROSITE" id="PS50035">
    <property type="entry name" value="PLD"/>
    <property type="match status" value="2"/>
</dbReference>
<dbReference type="Proteomes" id="UP001143307">
    <property type="component" value="Unassembled WGS sequence"/>
</dbReference>
<organism evidence="2 3">
    <name type="scientific">Candidatus Seongchinamella marina</name>
    <dbReference type="NCBI Taxonomy" id="2518990"/>
    <lineage>
        <taxon>Bacteria</taxon>
        <taxon>Pseudomonadati</taxon>
        <taxon>Pseudomonadota</taxon>
        <taxon>Gammaproteobacteria</taxon>
        <taxon>Cellvibrionales</taxon>
        <taxon>Halieaceae</taxon>
        <taxon>Seongchinamella</taxon>
    </lineage>
</organism>
<evidence type="ECO:0000313" key="3">
    <source>
        <dbReference type="Proteomes" id="UP001143307"/>
    </source>
</evidence>
<dbReference type="PROSITE" id="PS51257">
    <property type="entry name" value="PROKAR_LIPOPROTEIN"/>
    <property type="match status" value="1"/>
</dbReference>
<dbReference type="EMBL" id="SHNP01000003">
    <property type="protein sequence ID" value="MCX2974078.1"/>
    <property type="molecule type" value="Genomic_DNA"/>
</dbReference>
<accession>A0ABT3SVQ3</accession>
<comment type="caution">
    <text evidence="2">The sequence shown here is derived from an EMBL/GenBank/DDBJ whole genome shotgun (WGS) entry which is preliminary data.</text>
</comment>
<sequence>MRSAFAVLPLLPRAGVLLLCTLWLTSCASVPFDYPRESSQTMPLSADTTLGEFAFKWKQEHGTKAGFIGLPLGADALGLRLRMLEHAEHSIDAQYFILKKDQAGTLFASGLLAAADRGVRVRLLIDDIFSPDVDEAFSLLTSHPNIDVRLFNPLPRQSVRYLGYLTDFKRANRRMHNKSLTVDNAMSIVGGRNIGEEYFEINQDVQFDDYEVMMVGDIVEDVSHGFDMFWNSDLAIPMAAFALEVDVSELNEWRDYVRQEAFNGKEGLYATAINSPLLLDLQEDRVEPVVAKATLVTDRPEKLQTAVGDAAELVVIDEMARRFLEASEEILIVSPYYIPQKAGAQFMESLLDKGVRVIVVTNSLASTNHIPVHSGYARYRTRLLKAGAEFYEIKVDAVAGKNLWGHQPEAVTLHSKATVIDGESIFIGSLNFDPRSIKINTEMGIFIESPEAGSAFRDNIMKELARMAWRVDLNEKGKLRWTYHNGDDHQVLYKEPQTSWWRRFQVGFYRLLPIEGQL</sequence>
<dbReference type="InterPro" id="IPR001736">
    <property type="entry name" value="PLipase_D/transphosphatidylase"/>
</dbReference>
<dbReference type="Pfam" id="PF13091">
    <property type="entry name" value="PLDc_2"/>
    <property type="match status" value="2"/>
</dbReference>
<keyword evidence="3" id="KW-1185">Reference proteome</keyword>
<evidence type="ECO:0000313" key="2">
    <source>
        <dbReference type="EMBL" id="MCX2974078.1"/>
    </source>
</evidence>
<dbReference type="Gene3D" id="3.30.870.10">
    <property type="entry name" value="Endonuclease Chain A"/>
    <property type="match status" value="2"/>
</dbReference>
<feature type="domain" description="PLD phosphodiesterase" evidence="1">
    <location>
        <begin position="171"/>
        <end position="198"/>
    </location>
</feature>
<dbReference type="PANTHER" id="PTHR21248">
    <property type="entry name" value="CARDIOLIPIN SYNTHASE"/>
    <property type="match status" value="1"/>
</dbReference>
<gene>
    <name evidence="2" type="ORF">EYC87_10850</name>
</gene>
<dbReference type="PANTHER" id="PTHR21248:SF12">
    <property type="entry name" value="CARDIOLIPIN SYNTHASE C"/>
    <property type="match status" value="1"/>
</dbReference>
<dbReference type="SUPFAM" id="SSF56024">
    <property type="entry name" value="Phospholipase D/nuclease"/>
    <property type="match status" value="2"/>
</dbReference>
<reference evidence="2" key="1">
    <citation type="submission" date="2019-02" db="EMBL/GenBank/DDBJ databases">
        <authorList>
            <person name="Li S.-H."/>
        </authorList>
    </citation>
    <scope>NUCLEOTIDE SEQUENCE</scope>
    <source>
        <strain evidence="2">IMCC8485</strain>
    </source>
</reference>
<dbReference type="CDD" id="cd09111">
    <property type="entry name" value="PLDc_ymdC_like_1"/>
    <property type="match status" value="1"/>
</dbReference>